<dbReference type="GO" id="GO:0140359">
    <property type="term" value="F:ABC-type transporter activity"/>
    <property type="evidence" value="ECO:0007669"/>
    <property type="project" value="InterPro"/>
</dbReference>
<dbReference type="FunFam" id="3.40.50.300:FF:002639">
    <property type="entry name" value="ABC transporter G family protein"/>
    <property type="match status" value="1"/>
</dbReference>
<feature type="compositionally biased region" description="Low complexity" evidence="10">
    <location>
        <begin position="745"/>
        <end position="768"/>
    </location>
</feature>
<feature type="transmembrane region" description="Helical" evidence="11">
    <location>
        <begin position="610"/>
        <end position="627"/>
    </location>
</feature>
<dbReference type="GO" id="GO:0016887">
    <property type="term" value="F:ATP hydrolysis activity"/>
    <property type="evidence" value="ECO:0007669"/>
    <property type="project" value="InterPro"/>
</dbReference>
<keyword evidence="9 11" id="KW-0472">Membrane</keyword>
<keyword evidence="7" id="KW-0067">ATP-binding</keyword>
<evidence type="ECO:0000256" key="6">
    <source>
        <dbReference type="ARBA" id="ARBA00022741"/>
    </source>
</evidence>
<evidence type="ECO:0000256" key="3">
    <source>
        <dbReference type="ARBA" id="ARBA00022448"/>
    </source>
</evidence>
<organism evidence="13 14">
    <name type="scientific">Dictyostelium firmibasis</name>
    <dbReference type="NCBI Taxonomy" id="79012"/>
    <lineage>
        <taxon>Eukaryota</taxon>
        <taxon>Amoebozoa</taxon>
        <taxon>Evosea</taxon>
        <taxon>Eumycetozoa</taxon>
        <taxon>Dictyostelia</taxon>
        <taxon>Dictyosteliales</taxon>
        <taxon>Dictyosteliaceae</taxon>
        <taxon>Dictyostelium</taxon>
    </lineage>
</organism>
<dbReference type="GO" id="GO:0016020">
    <property type="term" value="C:membrane"/>
    <property type="evidence" value="ECO:0007669"/>
    <property type="project" value="UniProtKB-SubCell"/>
</dbReference>
<feature type="transmembrane region" description="Helical" evidence="11">
    <location>
        <begin position="449"/>
        <end position="466"/>
    </location>
</feature>
<feature type="transmembrane region" description="Helical" evidence="11">
    <location>
        <begin position="1306"/>
        <end position="1326"/>
    </location>
</feature>
<dbReference type="Gene3D" id="3.40.50.300">
    <property type="entry name" value="P-loop containing nucleotide triphosphate hydrolases"/>
    <property type="match status" value="2"/>
</dbReference>
<feature type="transmembrane region" description="Helical" evidence="11">
    <location>
        <begin position="582"/>
        <end position="603"/>
    </location>
</feature>
<dbReference type="GO" id="GO:0005524">
    <property type="term" value="F:ATP binding"/>
    <property type="evidence" value="ECO:0007669"/>
    <property type="project" value="UniProtKB-KW"/>
</dbReference>
<feature type="compositionally biased region" description="Low complexity" evidence="10">
    <location>
        <begin position="12"/>
        <end position="22"/>
    </location>
</feature>
<evidence type="ECO:0000256" key="9">
    <source>
        <dbReference type="ARBA" id="ARBA00023136"/>
    </source>
</evidence>
<feature type="transmembrane region" description="Helical" evidence="11">
    <location>
        <begin position="1197"/>
        <end position="1217"/>
    </location>
</feature>
<dbReference type="InterPro" id="IPR003439">
    <property type="entry name" value="ABC_transporter-like_ATP-bd"/>
</dbReference>
<dbReference type="PROSITE" id="PS50893">
    <property type="entry name" value="ABC_TRANSPORTER_2"/>
    <property type="match status" value="2"/>
</dbReference>
<dbReference type="SMART" id="SM00382">
    <property type="entry name" value="AAA"/>
    <property type="match status" value="2"/>
</dbReference>
<dbReference type="FunFam" id="3.40.50.300:FF:000054">
    <property type="entry name" value="ABC multidrug transporter atrF"/>
    <property type="match status" value="1"/>
</dbReference>
<dbReference type="InterPro" id="IPR017871">
    <property type="entry name" value="ABC_transporter-like_CS"/>
</dbReference>
<feature type="transmembrane region" description="Helical" evidence="11">
    <location>
        <begin position="478"/>
        <end position="499"/>
    </location>
</feature>
<evidence type="ECO:0000256" key="5">
    <source>
        <dbReference type="ARBA" id="ARBA00022737"/>
    </source>
</evidence>
<dbReference type="InterPro" id="IPR013525">
    <property type="entry name" value="ABC2_TM"/>
</dbReference>
<gene>
    <name evidence="13" type="ORF">RB653_002449</name>
</gene>
<feature type="transmembrane region" description="Helical" evidence="11">
    <location>
        <begin position="519"/>
        <end position="543"/>
    </location>
</feature>
<dbReference type="InterPro" id="IPR034003">
    <property type="entry name" value="ABCG_PDR_2"/>
</dbReference>
<accession>A0AAN7YVM4</accession>
<evidence type="ECO:0000256" key="2">
    <source>
        <dbReference type="ARBA" id="ARBA00006012"/>
    </source>
</evidence>
<keyword evidence="3" id="KW-0813">Transport</keyword>
<comment type="subcellular location">
    <subcellularLocation>
        <location evidence="1">Membrane</location>
        <topology evidence="1">Multi-pass membrane protein</topology>
    </subcellularLocation>
</comment>
<dbReference type="CDD" id="cd03233">
    <property type="entry name" value="ABCG_PDR_domain1"/>
    <property type="match status" value="1"/>
</dbReference>
<evidence type="ECO:0000256" key="1">
    <source>
        <dbReference type="ARBA" id="ARBA00004141"/>
    </source>
</evidence>
<keyword evidence="8 11" id="KW-1133">Transmembrane helix</keyword>
<comment type="caution">
    <text evidence="13">The sequence shown here is derived from an EMBL/GenBank/DDBJ whole genome shotgun (WGS) entry which is preliminary data.</text>
</comment>
<feature type="transmembrane region" description="Helical" evidence="11">
    <location>
        <begin position="555"/>
        <end position="576"/>
    </location>
</feature>
<dbReference type="InterPro" id="IPR043926">
    <property type="entry name" value="ABCG_dom"/>
</dbReference>
<feature type="region of interest" description="Disordered" evidence="10">
    <location>
        <begin position="1076"/>
        <end position="1095"/>
    </location>
</feature>
<comment type="similarity">
    <text evidence="2">Belongs to the ABC transporter superfamily. ABCG family. PDR (TC 3.A.1.205) subfamily.</text>
</comment>
<sequence>MEKDEKREFFTNSRSNSKSNNLNDSIDSKNVFGVDKISIPNLKQSIDGGGLNFSTTSSYIPSNLPKSSVFVSARNLSSTVGQGKDEKKILTDINFFLKPGSMVLLLGSPGCGKSSLMNTLALLTSNENITGNLLFNGRVGDPNTHHRHVSYVVQDDCHMAPLTVRDTFKFSADCQIGEKSEKERNEVVDNVLDFLDLKHVQNTVVGDEFLRGISGGQKKRVTIGVELVKDSNLLLMDEPTNGLDSSISLEMLTKIKNKVQQEKMSCLISLLQPGLEITKLFDYLMIMNQGQMSYFGPMNQAIGYFEGLGFKFPKHHNPAEFFQEIVDEPELYCGVDEESEDNDAIENDGSSSGGKSYSFKKNIMMVNNKIVPPLKGADEFAMAYRKSIVYKHILEYIDSHIPDEEESSKFTNYSLLKPYSVGFNTQLLLNVKRGFQLFLGNKASIRLRLLKNIVMGFVLGTLFWKMDTNQTDGSNRSGLLFFSLLSFVFGGFGSISVFFNQRQVFYTQRAWKYYNTTSYFLSMIITDLPMSIIEVLIFSNFVYWMTGLNKTWDRYIYFFLMCLICDVMSLSIIRGVCSFTPTSYVAAALSPAIVSPFILMCGFMKHSNQIPGWWIWLYWISPIHYGFEGLLLNEHSGLKYHCSDDELMPPSFLPTFNASYPVGFEGNQLCPITRGEQILDSIGFHTEFYYRWIDLAIIGGFTLFFWAVTVVCMKLLIFRVYRKDPVGIKKLKSNKTTTLIKINRNSTDSTTTNNSNYNKNTINNSNKNNNDDSDGEEMESVNVDIKSSGKANLKKDIPNGCYMQWKDLVYEVDVKKDGKKQRLRLLNGINGFVKPGMLVALMGPSGAGKSTLLDVLANRKTGGHIKGQILINGQERTKYFTRTSAYVEQMDILSPVSTVRESILFSAKTRLSHLIPMAEKLEFVDNILETLNLVKIQHSLVGDVESGLSLSQRKRVNMGIELASDPQLLFLDEPTSGLDSSAALKVMNLIKKIASSGRSIICTIHQPSTTIFKKFDHLLLLKRGGETVYFGPTGTNSQIVLNYFAERGLICDPLKNPADFILDATDDIIDIPTEEKNINDTSDSNNNSNDNNNNILVSSSFDPVESFKQSKENQKLLTTIEHSIMPEGTPVPVYHGQYSSSIRTQFIELMSRSWKGSIRRVDTIRTRIGRSFILALVIGTLFLRLDKEQDDVYNRVSLLFFSLMFGGMAGMSIIPTVSTERGVFYREQASGMYRVWIYYSTFVISDLPFVFITSYAYVIPVYFLTGLSLSGHGWAFFYHSFVSLMVYFNFSLTSIALASSLPIEEMAFLLNGILLSVTSLFAGFMIPPPSMPSAWKWLFYFDFISYPLKAFLVTEMKDMEFVCTDNKGAIPIPIPSQNTTKFFCPISRGTQVLDRVDYRVDYQYWDILIMASFTFILLISGYLSFKLIRYQNK</sequence>
<dbReference type="EMBL" id="JAVFKY010000004">
    <property type="protein sequence ID" value="KAK5577507.1"/>
    <property type="molecule type" value="Genomic_DNA"/>
</dbReference>
<feature type="domain" description="ABC transporter" evidence="12">
    <location>
        <begin position="809"/>
        <end position="1048"/>
    </location>
</feature>
<feature type="transmembrane region" description="Helical" evidence="11">
    <location>
        <begin position="695"/>
        <end position="721"/>
    </location>
</feature>
<protein>
    <recommendedName>
        <fullName evidence="12">ABC transporter domain-containing protein</fullName>
    </recommendedName>
</protein>
<dbReference type="GO" id="GO:0031288">
    <property type="term" value="P:sorocarp morphogenesis"/>
    <property type="evidence" value="ECO:0007669"/>
    <property type="project" value="UniProtKB-ARBA"/>
</dbReference>
<keyword evidence="4 11" id="KW-0812">Transmembrane</keyword>
<feature type="region of interest" description="Disordered" evidence="10">
    <location>
        <begin position="745"/>
        <end position="781"/>
    </location>
</feature>
<evidence type="ECO:0000313" key="13">
    <source>
        <dbReference type="EMBL" id="KAK5577507.1"/>
    </source>
</evidence>
<keyword evidence="5" id="KW-0677">Repeat</keyword>
<dbReference type="SUPFAM" id="SSF52540">
    <property type="entry name" value="P-loop containing nucleoside triphosphate hydrolases"/>
    <property type="match status" value="2"/>
</dbReference>
<feature type="compositionally biased region" description="Low complexity" evidence="10">
    <location>
        <begin position="1079"/>
        <end position="1095"/>
    </location>
</feature>
<feature type="transmembrane region" description="Helical" evidence="11">
    <location>
        <begin position="1168"/>
        <end position="1185"/>
    </location>
</feature>
<evidence type="ECO:0000256" key="10">
    <source>
        <dbReference type="SAM" id="MobiDB-lite"/>
    </source>
</evidence>
<dbReference type="InterPro" id="IPR027417">
    <property type="entry name" value="P-loop_NTPase"/>
</dbReference>
<reference evidence="13 14" key="1">
    <citation type="submission" date="2023-11" db="EMBL/GenBank/DDBJ databases">
        <title>Dfirmibasis_genome.</title>
        <authorList>
            <person name="Edelbroek B."/>
            <person name="Kjellin J."/>
            <person name="Jerlstrom-Hultqvist J."/>
            <person name="Soderbom F."/>
        </authorList>
    </citation>
    <scope>NUCLEOTIDE SEQUENCE [LARGE SCALE GENOMIC DNA]</scope>
    <source>
        <strain evidence="13 14">TNS-C-14</strain>
    </source>
</reference>
<keyword evidence="6" id="KW-0547">Nucleotide-binding</keyword>
<evidence type="ECO:0000256" key="7">
    <source>
        <dbReference type="ARBA" id="ARBA00022840"/>
    </source>
</evidence>
<dbReference type="PANTHER" id="PTHR19241">
    <property type="entry name" value="ATP-BINDING CASSETTE TRANSPORTER"/>
    <property type="match status" value="1"/>
</dbReference>
<feature type="transmembrane region" description="Helical" evidence="11">
    <location>
        <begin position="1276"/>
        <end position="1299"/>
    </location>
</feature>
<feature type="transmembrane region" description="Helical" evidence="11">
    <location>
        <begin position="1402"/>
        <end position="1425"/>
    </location>
</feature>
<evidence type="ECO:0000313" key="14">
    <source>
        <dbReference type="Proteomes" id="UP001344447"/>
    </source>
</evidence>
<feature type="region of interest" description="Disordered" evidence="10">
    <location>
        <begin position="1"/>
        <end position="22"/>
    </location>
</feature>
<dbReference type="Proteomes" id="UP001344447">
    <property type="component" value="Unassembled WGS sequence"/>
</dbReference>
<evidence type="ECO:0000256" key="11">
    <source>
        <dbReference type="SAM" id="Phobius"/>
    </source>
</evidence>
<dbReference type="InterPro" id="IPR034001">
    <property type="entry name" value="ABCG_PDR_1"/>
</dbReference>
<dbReference type="Pfam" id="PF01061">
    <property type="entry name" value="ABC2_membrane"/>
    <property type="match status" value="2"/>
</dbReference>
<evidence type="ECO:0000256" key="8">
    <source>
        <dbReference type="ARBA" id="ARBA00022989"/>
    </source>
</evidence>
<dbReference type="Pfam" id="PF19055">
    <property type="entry name" value="ABC2_membrane_7"/>
    <property type="match status" value="1"/>
</dbReference>
<keyword evidence="14" id="KW-1185">Reference proteome</keyword>
<evidence type="ECO:0000259" key="12">
    <source>
        <dbReference type="PROSITE" id="PS50893"/>
    </source>
</evidence>
<dbReference type="InterPro" id="IPR003593">
    <property type="entry name" value="AAA+_ATPase"/>
</dbReference>
<evidence type="ECO:0000256" key="4">
    <source>
        <dbReference type="ARBA" id="ARBA00022692"/>
    </source>
</evidence>
<proteinExistence type="inferred from homology"/>
<feature type="domain" description="ABC transporter" evidence="12">
    <location>
        <begin position="71"/>
        <end position="314"/>
    </location>
</feature>
<dbReference type="Pfam" id="PF00005">
    <property type="entry name" value="ABC_tran"/>
    <property type="match status" value="2"/>
</dbReference>
<dbReference type="PROSITE" id="PS00211">
    <property type="entry name" value="ABC_TRANSPORTER_1"/>
    <property type="match status" value="1"/>
</dbReference>
<dbReference type="CDD" id="cd03232">
    <property type="entry name" value="ABCG_PDR_domain2"/>
    <property type="match status" value="1"/>
</dbReference>
<feature type="transmembrane region" description="Helical" evidence="11">
    <location>
        <begin position="1237"/>
        <end position="1264"/>
    </location>
</feature>
<name>A0AAN7YVM4_9MYCE</name>